<organism evidence="1 2">
    <name type="scientific">Brucella rhizosphaerae</name>
    <dbReference type="NCBI Taxonomy" id="571254"/>
    <lineage>
        <taxon>Bacteria</taxon>
        <taxon>Pseudomonadati</taxon>
        <taxon>Pseudomonadota</taxon>
        <taxon>Alphaproteobacteria</taxon>
        <taxon>Hyphomicrobiales</taxon>
        <taxon>Brucellaceae</taxon>
        <taxon>Brucella/Ochrobactrum group</taxon>
        <taxon>Brucella</taxon>
    </lineage>
</organism>
<dbReference type="Proteomes" id="UP000216345">
    <property type="component" value="Unassembled WGS sequence"/>
</dbReference>
<gene>
    <name evidence="1" type="ORF">CEV32_4692</name>
</gene>
<comment type="caution">
    <text evidence="1">The sequence shown here is derived from an EMBL/GenBank/DDBJ whole genome shotgun (WGS) entry which is preliminary data.</text>
</comment>
<proteinExistence type="predicted"/>
<protein>
    <submittedName>
        <fullName evidence="1">Uncharacterized protein</fullName>
    </submittedName>
</protein>
<keyword evidence="2" id="KW-1185">Reference proteome</keyword>
<name>A0A256FKY1_9HYPH</name>
<evidence type="ECO:0000313" key="1">
    <source>
        <dbReference type="EMBL" id="OYR15420.1"/>
    </source>
</evidence>
<dbReference type="EMBL" id="NNRK01000025">
    <property type="protein sequence ID" value="OYR15420.1"/>
    <property type="molecule type" value="Genomic_DNA"/>
</dbReference>
<evidence type="ECO:0000313" key="2">
    <source>
        <dbReference type="Proteomes" id="UP000216345"/>
    </source>
</evidence>
<reference evidence="1 2" key="1">
    <citation type="submission" date="2017-07" db="EMBL/GenBank/DDBJ databases">
        <title>Phylogenetic study on the rhizospheric bacterium Ochrobactrum sp. A44.</title>
        <authorList>
            <person name="Krzyzanowska D.M."/>
            <person name="Ossowicki A."/>
            <person name="Rajewska M."/>
            <person name="Maciag T."/>
            <person name="Kaczynski Z."/>
            <person name="Czerwicka M."/>
            <person name="Jafra S."/>
        </authorList>
    </citation>
    <scope>NUCLEOTIDE SEQUENCE [LARGE SCALE GENOMIC DNA]</scope>
    <source>
        <strain evidence="1 2">PR17</strain>
    </source>
</reference>
<sequence length="77" mass="8687">MTCEAQAVSTIVPQKATITAENTGDNLDAMFVPVDCFSSQQRYEPTLQAHCVLMCDQQSRSECLSQDAKWWRAWIAM</sequence>
<accession>A0A256FKY1</accession>
<dbReference type="AlphaFoldDB" id="A0A256FKY1"/>